<evidence type="ECO:0000313" key="8">
    <source>
        <dbReference type="Proteomes" id="UP000006048"/>
    </source>
</evidence>
<dbReference type="NCBIfam" id="TIGR00302">
    <property type="entry name" value="phosphoribosylformylglycinamidine synthase subunit PurS"/>
    <property type="match status" value="1"/>
</dbReference>
<dbReference type="InterPro" id="IPR036604">
    <property type="entry name" value="PurS-like_sf"/>
</dbReference>
<dbReference type="GO" id="GO:0005524">
    <property type="term" value="F:ATP binding"/>
    <property type="evidence" value="ECO:0007669"/>
    <property type="project" value="UniProtKB-KW"/>
</dbReference>
<dbReference type="GO" id="GO:0009152">
    <property type="term" value="P:purine ribonucleotide biosynthetic process"/>
    <property type="evidence" value="ECO:0007669"/>
    <property type="project" value="UniProtKB-UniRule"/>
</dbReference>
<reference evidence="7 8" key="1">
    <citation type="submission" date="2012-06" db="EMBL/GenBank/DDBJ databases">
        <title>The complete chromosome of genome of Turneriella parva DSM 21527.</title>
        <authorList>
            <consortium name="US DOE Joint Genome Institute (JGI-PGF)"/>
            <person name="Lucas S."/>
            <person name="Han J."/>
            <person name="Lapidus A."/>
            <person name="Bruce D."/>
            <person name="Goodwin L."/>
            <person name="Pitluck S."/>
            <person name="Peters L."/>
            <person name="Kyrpides N."/>
            <person name="Mavromatis K."/>
            <person name="Ivanova N."/>
            <person name="Mikhailova N."/>
            <person name="Chertkov O."/>
            <person name="Detter J.C."/>
            <person name="Tapia R."/>
            <person name="Han C."/>
            <person name="Land M."/>
            <person name="Hauser L."/>
            <person name="Markowitz V."/>
            <person name="Cheng J.-F."/>
            <person name="Hugenholtz P."/>
            <person name="Woyke T."/>
            <person name="Wu D."/>
            <person name="Gronow S."/>
            <person name="Wellnitz S."/>
            <person name="Brambilla E."/>
            <person name="Klenk H.-P."/>
            <person name="Eisen J.A."/>
        </authorList>
    </citation>
    <scope>NUCLEOTIDE SEQUENCE [LARGE SCALE GENOMIC DNA]</scope>
    <source>
        <strain evidence="8">ATCC BAA-1111 / DSM 21527 / NCTC 11395 / H</strain>
    </source>
</reference>
<keyword evidence="8" id="KW-1185">Reference proteome</keyword>
<dbReference type="PANTHER" id="PTHR34696:SF1">
    <property type="entry name" value="PHOSPHORIBOSYLFORMYLGLYCINAMIDINE SYNTHASE SUBUNIT PURS"/>
    <property type="match status" value="1"/>
</dbReference>
<keyword evidence="5" id="KW-0067">ATP-binding</keyword>
<evidence type="ECO:0000256" key="4">
    <source>
        <dbReference type="ARBA" id="ARBA00022755"/>
    </source>
</evidence>
<protein>
    <recommendedName>
        <fullName evidence="6">Phosphoribosylformylglycinamidine synthase subunit PurS</fullName>
    </recommendedName>
</protein>
<keyword evidence="4" id="KW-0658">Purine biosynthesis</keyword>
<dbReference type="Proteomes" id="UP000006048">
    <property type="component" value="Chromosome"/>
</dbReference>
<gene>
    <name evidence="7" type="ordered locus">Turpa_1536</name>
</gene>
<dbReference type="HOGENOM" id="CLU_164833_3_0_12"/>
<name>I4B4H7_TURPD</name>
<evidence type="ECO:0000256" key="6">
    <source>
        <dbReference type="NCBIfam" id="TIGR00302"/>
    </source>
</evidence>
<dbReference type="AlphaFoldDB" id="I4B4H7"/>
<keyword evidence="3" id="KW-0547">Nucleotide-binding</keyword>
<keyword evidence="1" id="KW-0963">Cytoplasm</keyword>
<evidence type="ECO:0000256" key="1">
    <source>
        <dbReference type="ARBA" id="ARBA00022490"/>
    </source>
</evidence>
<accession>I4B4H7</accession>
<dbReference type="KEGG" id="tpx:Turpa_1536"/>
<evidence type="ECO:0000256" key="2">
    <source>
        <dbReference type="ARBA" id="ARBA00022598"/>
    </source>
</evidence>
<sequence length="94" mass="10418">MKKFYATATVRFKKSVLEPQGKAIQLSLAEKGSHEFTLVRVGKYIEVELEAPSVDEAKQKMEKIAGDMLYNDVMETCEIHVSERKGLAPSGAEG</sequence>
<dbReference type="STRING" id="869212.Turpa_1536"/>
<dbReference type="InterPro" id="IPR003850">
    <property type="entry name" value="PurS"/>
</dbReference>
<evidence type="ECO:0000256" key="5">
    <source>
        <dbReference type="ARBA" id="ARBA00022840"/>
    </source>
</evidence>
<dbReference type="Pfam" id="PF02700">
    <property type="entry name" value="PurS"/>
    <property type="match status" value="1"/>
</dbReference>
<dbReference type="OrthoDB" id="9799101at2"/>
<evidence type="ECO:0000256" key="3">
    <source>
        <dbReference type="ARBA" id="ARBA00022741"/>
    </source>
</evidence>
<dbReference type="Gene3D" id="3.30.1280.10">
    <property type="entry name" value="Phosphoribosylformylglycinamidine synthase subunit PurS"/>
    <property type="match status" value="1"/>
</dbReference>
<proteinExistence type="predicted"/>
<organism evidence="7 8">
    <name type="scientific">Turneriella parva (strain ATCC BAA-1111 / DSM 21527 / NCTC 11395 / H)</name>
    <name type="common">Leptospira parva</name>
    <dbReference type="NCBI Taxonomy" id="869212"/>
    <lineage>
        <taxon>Bacteria</taxon>
        <taxon>Pseudomonadati</taxon>
        <taxon>Spirochaetota</taxon>
        <taxon>Spirochaetia</taxon>
        <taxon>Leptospirales</taxon>
        <taxon>Leptospiraceae</taxon>
        <taxon>Turneriella</taxon>
    </lineage>
</organism>
<dbReference type="SUPFAM" id="SSF82697">
    <property type="entry name" value="PurS-like"/>
    <property type="match status" value="1"/>
</dbReference>
<dbReference type="EMBL" id="CP002959">
    <property type="protein sequence ID" value="AFM12184.1"/>
    <property type="molecule type" value="Genomic_DNA"/>
</dbReference>
<keyword evidence="2" id="KW-0436">Ligase</keyword>
<dbReference type="RefSeq" id="WP_014802695.1">
    <property type="nucleotide sequence ID" value="NC_018020.1"/>
</dbReference>
<dbReference type="GO" id="GO:0004642">
    <property type="term" value="F:phosphoribosylformylglycinamidine synthase activity"/>
    <property type="evidence" value="ECO:0007669"/>
    <property type="project" value="UniProtKB-UniRule"/>
</dbReference>
<dbReference type="PANTHER" id="PTHR34696">
    <property type="entry name" value="PHOSPHORIBOSYLFORMYLGLYCINAMIDINE SYNTHASE SUBUNIT PURS"/>
    <property type="match status" value="1"/>
</dbReference>
<evidence type="ECO:0000313" key="7">
    <source>
        <dbReference type="EMBL" id="AFM12184.1"/>
    </source>
</evidence>